<comment type="caution">
    <text evidence="2">The sequence shown here is derived from an EMBL/GenBank/DDBJ whole genome shotgun (WGS) entry which is preliminary data.</text>
</comment>
<reference evidence="2 3" key="1">
    <citation type="journal article" date="2024" name="G3 (Bethesda)">
        <title>Genome assembly of Hibiscus sabdariffa L. provides insights into metabolisms of medicinal natural products.</title>
        <authorList>
            <person name="Kim T."/>
        </authorList>
    </citation>
    <scope>NUCLEOTIDE SEQUENCE [LARGE SCALE GENOMIC DNA]</scope>
    <source>
        <strain evidence="2">TK-2024</strain>
        <tissue evidence="2">Old leaves</tissue>
    </source>
</reference>
<name>A0ABR2TGZ2_9ROSI</name>
<protein>
    <submittedName>
        <fullName evidence="2">Uncharacterized protein</fullName>
    </submittedName>
</protein>
<sequence>MHDFGMFHRPPWLCYFVLCMALASHRDLPHDWWVLSGPCATLGQWHAVWVNFASWLCYCVTLGSWCKVVHRESIGSFDPCPGWGYSAQPWFSFPAVGAQASALVSTCALGGYCVAFQASLAIFLGMTCLAPVLAMVCFIDPLGFVEVWWARRSPPTVACPAFALPFGCGFVQPWAHGLLCGLALPFGCGFVQPWARGARLCVANLIGSMSLGGSRTQGCDAKAPCVGWCMPLAPMALGVLVLAMTGASWPNCGLPSPLLASVPASAASVGPATSVAPLAPGCDATVSAPLPAHSTRDNVHVACDNEAPYDPMLHRDVSDAMEDSLDVLNGCTLFSDLDGMVQSAGLDNVVDEAADALIRDVASSILGQVSASSATPATVVSTVAACSSPLPPASRPTSTCARRLSMPPVPEQDDFKAWYAAQVHAASQAPPPQPLTVGFSSRPAPPRPNKRAASHTDPSRAKRSRPATRTSQAGMSSSNNSSVEAVRQPYVDQ</sequence>
<dbReference type="EMBL" id="JBBPBN010000005">
    <property type="protein sequence ID" value="KAK9036751.1"/>
    <property type="molecule type" value="Genomic_DNA"/>
</dbReference>
<dbReference type="Proteomes" id="UP001396334">
    <property type="component" value="Unassembled WGS sequence"/>
</dbReference>
<evidence type="ECO:0000313" key="3">
    <source>
        <dbReference type="Proteomes" id="UP001396334"/>
    </source>
</evidence>
<feature type="region of interest" description="Disordered" evidence="1">
    <location>
        <begin position="386"/>
        <end position="407"/>
    </location>
</feature>
<evidence type="ECO:0000313" key="2">
    <source>
        <dbReference type="EMBL" id="KAK9036751.1"/>
    </source>
</evidence>
<gene>
    <name evidence="2" type="ORF">V6N11_021679</name>
</gene>
<evidence type="ECO:0000256" key="1">
    <source>
        <dbReference type="SAM" id="MobiDB-lite"/>
    </source>
</evidence>
<keyword evidence="3" id="KW-1185">Reference proteome</keyword>
<accession>A0ABR2TGZ2</accession>
<proteinExistence type="predicted"/>
<organism evidence="2 3">
    <name type="scientific">Hibiscus sabdariffa</name>
    <name type="common">roselle</name>
    <dbReference type="NCBI Taxonomy" id="183260"/>
    <lineage>
        <taxon>Eukaryota</taxon>
        <taxon>Viridiplantae</taxon>
        <taxon>Streptophyta</taxon>
        <taxon>Embryophyta</taxon>
        <taxon>Tracheophyta</taxon>
        <taxon>Spermatophyta</taxon>
        <taxon>Magnoliopsida</taxon>
        <taxon>eudicotyledons</taxon>
        <taxon>Gunneridae</taxon>
        <taxon>Pentapetalae</taxon>
        <taxon>rosids</taxon>
        <taxon>malvids</taxon>
        <taxon>Malvales</taxon>
        <taxon>Malvaceae</taxon>
        <taxon>Malvoideae</taxon>
        <taxon>Hibiscus</taxon>
    </lineage>
</organism>
<feature type="region of interest" description="Disordered" evidence="1">
    <location>
        <begin position="423"/>
        <end position="493"/>
    </location>
</feature>